<dbReference type="Proteomes" id="UP000460558">
    <property type="component" value="Unassembled WGS sequence"/>
</dbReference>
<proteinExistence type="predicted"/>
<accession>A0ABW9NR66</accession>
<gene>
    <name evidence="1" type="ORF">FFZ77_09310</name>
</gene>
<keyword evidence="2" id="KW-1185">Reference proteome</keyword>
<reference evidence="1 2" key="1">
    <citation type="submission" date="2019-06" db="EMBL/GenBank/DDBJ databases">
        <title>Comparative genomics and metabolomics analyses of clavulanic acid producing Streptomyces species provides insight into specialized metabolism and evolution of beta-lactam biosynthetic gene clusters.</title>
        <authorList>
            <person name="Moore M.A."/>
            <person name="Cruz-Morales P."/>
            <person name="Barona Gomez F."/>
            <person name="Kapil T."/>
        </authorList>
    </citation>
    <scope>NUCLEOTIDE SEQUENCE [LARGE SCALE GENOMIC DNA]</scope>
    <source>
        <strain evidence="1 2">T-272</strain>
    </source>
</reference>
<evidence type="ECO:0000313" key="1">
    <source>
        <dbReference type="EMBL" id="MQS35796.1"/>
    </source>
</evidence>
<comment type="caution">
    <text evidence="1">The sequence shown here is derived from an EMBL/GenBank/DDBJ whole genome shotgun (WGS) entry which is preliminary data.</text>
</comment>
<name>A0ABW9NR66_9ACTN</name>
<organism evidence="1 2">
    <name type="scientific">Streptomyces katsurahamanus</name>
    <dbReference type="NCBI Taxonomy" id="2577098"/>
    <lineage>
        <taxon>Bacteria</taxon>
        <taxon>Bacillati</taxon>
        <taxon>Actinomycetota</taxon>
        <taxon>Actinomycetes</taxon>
        <taxon>Kitasatosporales</taxon>
        <taxon>Streptomycetaceae</taxon>
        <taxon>Streptomyces</taxon>
    </lineage>
</organism>
<sequence length="262" mass="28453">MLTNLGWPDTPFGSTGRPVQRPVQWLTGVSCQWADAGTGPMLMSAAAVLIPVHRTRSTPVTSQLAHYGFKVMAAETDQDRALLDMLDEFLIQARRQAQVIAWHSAMDDLHGLRDLSRSCQGHRHPGIAAVSEAWENREHRAAGTARCVDTALDLDPTLGIADASAAHRLTVADELLVLQHPTHAQLCYDILAEAGETALVTESLAAGALTQALMSTLLGGKATGRLHWEERDGCEGPLNLHELVGTVAWDQFPTLFTRTPSW</sequence>
<dbReference type="EMBL" id="VDEQ01000093">
    <property type="protein sequence ID" value="MQS35796.1"/>
    <property type="molecule type" value="Genomic_DNA"/>
</dbReference>
<protein>
    <submittedName>
        <fullName evidence="1">Uncharacterized protein</fullName>
    </submittedName>
</protein>
<evidence type="ECO:0000313" key="2">
    <source>
        <dbReference type="Proteomes" id="UP000460558"/>
    </source>
</evidence>